<name>A0A2G8JLW0_STIJA</name>
<dbReference type="Pfam" id="PF09404">
    <property type="entry name" value="C12orf66_like"/>
    <property type="match status" value="1"/>
</dbReference>
<reference evidence="1 2" key="1">
    <citation type="journal article" date="2017" name="PLoS Biol.">
        <title>The sea cucumber genome provides insights into morphological evolution and visceral regeneration.</title>
        <authorList>
            <person name="Zhang X."/>
            <person name="Sun L."/>
            <person name="Yuan J."/>
            <person name="Sun Y."/>
            <person name="Gao Y."/>
            <person name="Zhang L."/>
            <person name="Li S."/>
            <person name="Dai H."/>
            <person name="Hamel J.F."/>
            <person name="Liu C."/>
            <person name="Yu Y."/>
            <person name="Liu S."/>
            <person name="Lin W."/>
            <person name="Guo K."/>
            <person name="Jin S."/>
            <person name="Xu P."/>
            <person name="Storey K.B."/>
            <person name="Huan P."/>
            <person name="Zhang T."/>
            <person name="Zhou Y."/>
            <person name="Zhang J."/>
            <person name="Lin C."/>
            <person name="Li X."/>
            <person name="Xing L."/>
            <person name="Huo D."/>
            <person name="Sun M."/>
            <person name="Wang L."/>
            <person name="Mercier A."/>
            <person name="Li F."/>
            <person name="Yang H."/>
            <person name="Xiang J."/>
        </authorList>
    </citation>
    <scope>NUCLEOTIDE SEQUENCE [LARGE SCALE GENOMIC DNA]</scope>
    <source>
        <strain evidence="1">Shaxun</strain>
        <tissue evidence="1">Muscle</tissue>
    </source>
</reference>
<dbReference type="SUPFAM" id="SSF160651">
    <property type="entry name" value="FLJ32549 C-terminal domain-like"/>
    <property type="match status" value="1"/>
</dbReference>
<protein>
    <submittedName>
        <fullName evidence="1">Putative UPF0536 protein C12orf66-like</fullName>
    </submittedName>
</protein>
<evidence type="ECO:0000313" key="1">
    <source>
        <dbReference type="EMBL" id="PIK36744.1"/>
    </source>
</evidence>
<dbReference type="Gene3D" id="3.30.450.240">
    <property type="match status" value="1"/>
</dbReference>
<dbReference type="EMBL" id="MRZV01001625">
    <property type="protein sequence ID" value="PIK36744.1"/>
    <property type="molecule type" value="Genomic_DNA"/>
</dbReference>
<proteinExistence type="predicted"/>
<dbReference type="GO" id="GO:0034198">
    <property type="term" value="P:cellular response to amino acid starvation"/>
    <property type="evidence" value="ECO:0007669"/>
    <property type="project" value="TreeGrafter"/>
</dbReference>
<dbReference type="STRING" id="307972.A0A2G8JLW0"/>
<dbReference type="PANTHER" id="PTHR31581">
    <property type="entry name" value="KICSTOR COMPLEX PROTEIN C12ORF66"/>
    <property type="match status" value="1"/>
</dbReference>
<comment type="caution">
    <text evidence="1">The sequence shown here is derived from an EMBL/GenBank/DDBJ whole genome shotgun (WGS) entry which is preliminary data.</text>
</comment>
<keyword evidence="2" id="KW-1185">Reference proteome</keyword>
<gene>
    <name evidence="1" type="ORF">BSL78_26430</name>
</gene>
<dbReference type="GO" id="GO:0042149">
    <property type="term" value="P:cellular response to glucose starvation"/>
    <property type="evidence" value="ECO:0007669"/>
    <property type="project" value="TreeGrafter"/>
</dbReference>
<evidence type="ECO:0000313" key="2">
    <source>
        <dbReference type="Proteomes" id="UP000230750"/>
    </source>
</evidence>
<dbReference type="GO" id="GO:0061462">
    <property type="term" value="P:protein localization to lysosome"/>
    <property type="evidence" value="ECO:0007669"/>
    <property type="project" value="TreeGrafter"/>
</dbReference>
<feature type="non-terminal residue" evidence="1">
    <location>
        <position position="1"/>
    </location>
</feature>
<accession>A0A2G8JLW0</accession>
<dbReference type="OrthoDB" id="18134at2759"/>
<dbReference type="InterPro" id="IPR018544">
    <property type="entry name" value="KICS_2"/>
</dbReference>
<dbReference type="PANTHER" id="PTHR31581:SF1">
    <property type="entry name" value="KICSTOR SUBUNIT 2"/>
    <property type="match status" value="1"/>
</dbReference>
<dbReference type="Proteomes" id="UP000230750">
    <property type="component" value="Unassembled WGS sequence"/>
</dbReference>
<dbReference type="GO" id="GO:1904262">
    <property type="term" value="P:negative regulation of TORC1 signaling"/>
    <property type="evidence" value="ECO:0007669"/>
    <property type="project" value="TreeGrafter"/>
</dbReference>
<sequence>GGHIPKKTDANYIILVFDTHGSQYTGHGYHFPVGFTEPPTGLDSFPAVFSYPRDKPIHLWPNVVMLLSESSGGNVERPTYCYDMQQQITYFIIKVDIKMSLLLVFEAKKSEKDTNISNFLQDMASCLRGTRLLSNLRQGSKN</sequence>
<dbReference type="AlphaFoldDB" id="A0A2G8JLW0"/>
<organism evidence="1 2">
    <name type="scientific">Stichopus japonicus</name>
    <name type="common">Sea cucumber</name>
    <dbReference type="NCBI Taxonomy" id="307972"/>
    <lineage>
        <taxon>Eukaryota</taxon>
        <taxon>Metazoa</taxon>
        <taxon>Echinodermata</taxon>
        <taxon>Eleutherozoa</taxon>
        <taxon>Echinozoa</taxon>
        <taxon>Holothuroidea</taxon>
        <taxon>Aspidochirotacea</taxon>
        <taxon>Aspidochirotida</taxon>
        <taxon>Stichopodidae</taxon>
        <taxon>Apostichopus</taxon>
    </lineage>
</organism>